<reference evidence="3" key="1">
    <citation type="journal article" date="2019" name="Int. J. Syst. Evol. Microbiol.">
        <title>The Global Catalogue of Microorganisms (GCM) 10K type strain sequencing project: providing services to taxonomists for standard genome sequencing and annotation.</title>
        <authorList>
            <consortium name="The Broad Institute Genomics Platform"/>
            <consortium name="The Broad Institute Genome Sequencing Center for Infectious Disease"/>
            <person name="Wu L."/>
            <person name="Ma J."/>
        </authorList>
    </citation>
    <scope>NUCLEOTIDE SEQUENCE [LARGE SCALE GENOMIC DNA]</scope>
    <source>
        <strain evidence="3">CGMCC 1.15067</strain>
    </source>
</reference>
<keyword evidence="3" id="KW-1185">Reference proteome</keyword>
<keyword evidence="1" id="KW-0812">Transmembrane</keyword>
<proteinExistence type="predicted"/>
<dbReference type="Proteomes" id="UP001597403">
    <property type="component" value="Unassembled WGS sequence"/>
</dbReference>
<accession>A0ABW4US01</accession>
<sequence length="120" mass="14272">MEQQIIGSVVSQGPWAALFLGVGFLLWKFVQKQIEDMKVQHQRQIDDMKEESKTQQEYLMTELSRRDADMSVEMNKRDDESKAREERLYVLLEKSNELITGELQEMRIAIERRNSHENQR</sequence>
<evidence type="ECO:0000256" key="1">
    <source>
        <dbReference type="SAM" id="Phobius"/>
    </source>
</evidence>
<evidence type="ECO:0008006" key="4">
    <source>
        <dbReference type="Google" id="ProtNLM"/>
    </source>
</evidence>
<keyword evidence="1" id="KW-0472">Membrane</keyword>
<dbReference type="EMBL" id="JBHUGF010000010">
    <property type="protein sequence ID" value="MFD1990106.1"/>
    <property type="molecule type" value="Genomic_DNA"/>
</dbReference>
<comment type="caution">
    <text evidence="2">The sequence shown here is derived from an EMBL/GenBank/DDBJ whole genome shotgun (WGS) entry which is preliminary data.</text>
</comment>
<protein>
    <recommendedName>
        <fullName evidence="4">Holin</fullName>
    </recommendedName>
</protein>
<keyword evidence="1" id="KW-1133">Transmembrane helix</keyword>
<organism evidence="2 3">
    <name type="scientific">Paenibacillus nicotianae</name>
    <dbReference type="NCBI Taxonomy" id="1526551"/>
    <lineage>
        <taxon>Bacteria</taxon>
        <taxon>Bacillati</taxon>
        <taxon>Bacillota</taxon>
        <taxon>Bacilli</taxon>
        <taxon>Bacillales</taxon>
        <taxon>Paenibacillaceae</taxon>
        <taxon>Paenibacillus</taxon>
    </lineage>
</organism>
<name>A0ABW4US01_9BACL</name>
<evidence type="ECO:0000313" key="2">
    <source>
        <dbReference type="EMBL" id="MFD1990106.1"/>
    </source>
</evidence>
<feature type="transmembrane region" description="Helical" evidence="1">
    <location>
        <begin position="12"/>
        <end position="30"/>
    </location>
</feature>
<gene>
    <name evidence="2" type="ORF">ACFSGI_09060</name>
</gene>
<dbReference type="RefSeq" id="WP_204823805.1">
    <property type="nucleotide sequence ID" value="NZ_JBHUGF010000010.1"/>
</dbReference>
<evidence type="ECO:0000313" key="3">
    <source>
        <dbReference type="Proteomes" id="UP001597403"/>
    </source>
</evidence>